<dbReference type="RefSeq" id="WP_021636315.1">
    <property type="nucleotide sequence ID" value="NZ_CANNOQ010000153.1"/>
</dbReference>
<dbReference type="NCBIfam" id="NF045594">
    <property type="entry name" value="flavodox_BilS"/>
    <property type="match status" value="1"/>
</dbReference>
<dbReference type="GO" id="GO:0009055">
    <property type="term" value="F:electron transfer activity"/>
    <property type="evidence" value="ECO:0007669"/>
    <property type="project" value="InterPro"/>
</dbReference>
<evidence type="ECO:0000313" key="2">
    <source>
        <dbReference type="EMBL" id="RGE55928.1"/>
    </source>
</evidence>
<name>A0A3E3HVR2_9FIRM</name>
<accession>A0A3E3HVR2</accession>
<dbReference type="PROSITE" id="PS00201">
    <property type="entry name" value="FLAVODOXIN"/>
    <property type="match status" value="1"/>
</dbReference>
<dbReference type="EMBL" id="QVLV01000034">
    <property type="protein sequence ID" value="RGE55928.1"/>
    <property type="molecule type" value="Genomic_DNA"/>
</dbReference>
<gene>
    <name evidence="2" type="ORF">DXC51_27135</name>
</gene>
<sequence>MDVMVIYSSRTGNTKKVATSIFAAIPGESKDMQPIEEYNGKDAETYFIGFWTDQGTCDMRVVDLLSELEGKNVALFGTCGMGANTEYYKSIEQKVKVWLPETCRYFGAYMCQGKMPMQVRQKYEMMEKNGMGEEKIKPLLRNFDEALLHPDSEDLKAAAAFAADIVERIKNDEC</sequence>
<dbReference type="AlphaFoldDB" id="A0A3E3HVR2"/>
<evidence type="ECO:0000259" key="1">
    <source>
        <dbReference type="Pfam" id="PF12641"/>
    </source>
</evidence>
<dbReference type="InterPro" id="IPR029039">
    <property type="entry name" value="Flavoprotein-like_sf"/>
</dbReference>
<dbReference type="Pfam" id="PF12641">
    <property type="entry name" value="Flavodoxin_3"/>
    <property type="match status" value="1"/>
</dbReference>
<dbReference type="GeneID" id="97990426"/>
<organism evidence="2 3">
    <name type="scientific">Eisenbergiella massiliensis</name>
    <dbReference type="NCBI Taxonomy" id="1720294"/>
    <lineage>
        <taxon>Bacteria</taxon>
        <taxon>Bacillati</taxon>
        <taxon>Bacillota</taxon>
        <taxon>Clostridia</taxon>
        <taxon>Lachnospirales</taxon>
        <taxon>Lachnospiraceae</taxon>
        <taxon>Eisenbergiella</taxon>
    </lineage>
</organism>
<dbReference type="InterPro" id="IPR001226">
    <property type="entry name" value="Flavodoxin_CS"/>
</dbReference>
<evidence type="ECO:0000313" key="3">
    <source>
        <dbReference type="Proteomes" id="UP000260812"/>
    </source>
</evidence>
<dbReference type="GO" id="GO:0016651">
    <property type="term" value="F:oxidoreductase activity, acting on NAD(P)H"/>
    <property type="evidence" value="ECO:0007669"/>
    <property type="project" value="UniProtKB-ARBA"/>
</dbReference>
<dbReference type="Proteomes" id="UP000260812">
    <property type="component" value="Unassembled WGS sequence"/>
</dbReference>
<proteinExistence type="predicted"/>
<dbReference type="InterPro" id="IPR008254">
    <property type="entry name" value="Flavodoxin/NO_synth"/>
</dbReference>
<keyword evidence="3" id="KW-1185">Reference proteome</keyword>
<dbReference type="GO" id="GO:0010181">
    <property type="term" value="F:FMN binding"/>
    <property type="evidence" value="ECO:0007669"/>
    <property type="project" value="InterPro"/>
</dbReference>
<dbReference type="Gene3D" id="3.40.50.360">
    <property type="match status" value="1"/>
</dbReference>
<reference evidence="2" key="1">
    <citation type="submission" date="2018-08" db="EMBL/GenBank/DDBJ databases">
        <title>A genome reference for cultivated species of the human gut microbiota.</title>
        <authorList>
            <person name="Zou Y."/>
            <person name="Xue W."/>
            <person name="Luo G."/>
        </authorList>
    </citation>
    <scope>NUCLEOTIDE SEQUENCE [LARGE SCALE GENOMIC DNA]</scope>
    <source>
        <strain evidence="2">TF05-5AC</strain>
    </source>
</reference>
<protein>
    <submittedName>
        <fullName evidence="2">Flavodoxin</fullName>
    </submittedName>
</protein>
<comment type="caution">
    <text evidence="2">The sequence shown here is derived from an EMBL/GenBank/DDBJ whole genome shotgun (WGS) entry which is preliminary data.</text>
</comment>
<dbReference type="SUPFAM" id="SSF52218">
    <property type="entry name" value="Flavoproteins"/>
    <property type="match status" value="1"/>
</dbReference>
<feature type="domain" description="Flavodoxin-like" evidence="1">
    <location>
        <begin position="5"/>
        <end position="162"/>
    </location>
</feature>
<dbReference type="InterPro" id="IPR054633">
    <property type="entry name" value="BilS"/>
</dbReference>